<dbReference type="PANTHER" id="PTHR35848:SF9">
    <property type="entry name" value="SLL1358 PROTEIN"/>
    <property type="match status" value="1"/>
</dbReference>
<evidence type="ECO:0000256" key="2">
    <source>
        <dbReference type="SAM" id="MobiDB-lite"/>
    </source>
</evidence>
<dbReference type="GO" id="GO:0046872">
    <property type="term" value="F:metal ion binding"/>
    <property type="evidence" value="ECO:0007669"/>
    <property type="project" value="UniProtKB-KW"/>
</dbReference>
<reference evidence="4 5" key="1">
    <citation type="journal article" date="2019" name="Int. J. Syst. Evol. Microbiol.">
        <title>The Global Catalogue of Microorganisms (GCM) 10K type strain sequencing project: providing services to taxonomists for standard genome sequencing and annotation.</title>
        <authorList>
            <consortium name="The Broad Institute Genomics Platform"/>
            <consortium name="The Broad Institute Genome Sequencing Center for Infectious Disease"/>
            <person name="Wu L."/>
            <person name="Ma J."/>
        </authorList>
    </citation>
    <scope>NUCLEOTIDE SEQUENCE [LARGE SCALE GENOMIC DNA]</scope>
    <source>
        <strain evidence="4 5">SKJ47</strain>
    </source>
</reference>
<dbReference type="InterPro" id="IPR011051">
    <property type="entry name" value="RmlC_Cupin_sf"/>
</dbReference>
<dbReference type="InterPro" id="IPR014710">
    <property type="entry name" value="RmlC-like_jellyroll"/>
</dbReference>
<keyword evidence="5" id="KW-1185">Reference proteome</keyword>
<dbReference type="Proteomes" id="UP001596296">
    <property type="component" value="Unassembled WGS sequence"/>
</dbReference>
<dbReference type="SUPFAM" id="SSF51182">
    <property type="entry name" value="RmlC-like cupins"/>
    <property type="match status" value="1"/>
</dbReference>
<proteinExistence type="predicted"/>
<feature type="region of interest" description="Disordered" evidence="2">
    <location>
        <begin position="1"/>
        <end position="25"/>
    </location>
</feature>
<organism evidence="4 5">
    <name type="scientific">Halopenitus salinus</name>
    <dbReference type="NCBI Taxonomy" id="1198295"/>
    <lineage>
        <taxon>Archaea</taxon>
        <taxon>Methanobacteriati</taxon>
        <taxon>Methanobacteriota</taxon>
        <taxon>Stenosarchaea group</taxon>
        <taxon>Halobacteria</taxon>
        <taxon>Halobacteriales</taxon>
        <taxon>Haloferacaceae</taxon>
        <taxon>Halopenitus</taxon>
    </lineage>
</organism>
<dbReference type="PANTHER" id="PTHR35848">
    <property type="entry name" value="OXALATE-BINDING PROTEIN"/>
    <property type="match status" value="1"/>
</dbReference>
<sequence>MSDDYSMVQVHDVEPTPSASSGTDHVDLVSELGCTEMRPKVWYLSPGDAMSYHRQTEQEELYYVLEGPGRMKIEGDLIDVPEGSAVRIPPETNRQVLNDTEGEHVWLIVGAPPATDDGRPADEDA</sequence>
<dbReference type="InterPro" id="IPR013096">
    <property type="entry name" value="Cupin_2"/>
</dbReference>
<dbReference type="Gene3D" id="2.60.120.10">
    <property type="entry name" value="Jelly Rolls"/>
    <property type="match status" value="1"/>
</dbReference>
<dbReference type="EMBL" id="JBHSXL010000009">
    <property type="protein sequence ID" value="MFC6893295.1"/>
    <property type="molecule type" value="Genomic_DNA"/>
</dbReference>
<gene>
    <name evidence="4" type="ORF">ACFQE9_11870</name>
</gene>
<evidence type="ECO:0000256" key="1">
    <source>
        <dbReference type="ARBA" id="ARBA00022723"/>
    </source>
</evidence>
<evidence type="ECO:0000313" key="5">
    <source>
        <dbReference type="Proteomes" id="UP001596296"/>
    </source>
</evidence>
<dbReference type="Pfam" id="PF07883">
    <property type="entry name" value="Cupin_2"/>
    <property type="match status" value="1"/>
</dbReference>
<protein>
    <submittedName>
        <fullName evidence="4">Cupin domain-containing protein</fullName>
    </submittedName>
</protein>
<keyword evidence="1" id="KW-0479">Metal-binding</keyword>
<dbReference type="RefSeq" id="WP_379744736.1">
    <property type="nucleotide sequence ID" value="NZ_JBHSVN010000001.1"/>
</dbReference>
<dbReference type="InterPro" id="IPR051610">
    <property type="entry name" value="GPI/OXD"/>
</dbReference>
<dbReference type="AlphaFoldDB" id="A0ABD5UXZ6"/>
<name>A0ABD5UXZ6_9EURY</name>
<comment type="caution">
    <text evidence="4">The sequence shown here is derived from an EMBL/GenBank/DDBJ whole genome shotgun (WGS) entry which is preliminary data.</text>
</comment>
<accession>A0ABD5UXZ6</accession>
<evidence type="ECO:0000259" key="3">
    <source>
        <dbReference type="Pfam" id="PF07883"/>
    </source>
</evidence>
<evidence type="ECO:0000313" key="4">
    <source>
        <dbReference type="EMBL" id="MFC6893295.1"/>
    </source>
</evidence>
<feature type="domain" description="Cupin type-2" evidence="3">
    <location>
        <begin position="42"/>
        <end position="109"/>
    </location>
</feature>